<feature type="transmembrane region" description="Helical" evidence="7">
    <location>
        <begin position="420"/>
        <end position="441"/>
    </location>
</feature>
<sequence>MERKSLSFGHVVSIACRSVRSEKATNEPMRQKKKNTFSWIVAKLEKWTRFLRTWVKSKSLTLKQIEIEYLSNLLPKMVKFAGRRLRDNSTTLPIGPRHASFDVDAAVTSSSANDPNVPVVYQMIKAEVQNLLDKMTNAQTQDVVESATKIRDKALLLKSPVKLDVPAGTLFPAEDLSPASLAYSSTGQQANRLVNELSIRRKEELKLFRSLSCGAKSTEEASNGARFGKGSTITLVALKANGVQTAIMPVILEQDENEELSHNTKSRKIIEGVSDGGGARLTMQEIPNVVLNLGNVPSTSDVVGLASGGQSQNVRKLTVDGVQNDGQVIDILIEAARADHLIPLEELEIKLNTSKDLGLNNRQVQIHRQRDGPNILKQKSVTPAWLHFLKSLIGGFGAVLWLAALLCFLAYWPLGDPPDRYNLVLGMALLAVIFVQSYFSFRQERKASNLIAGFLNMMPTSCQVLRNGSWIFVPAQDLVVGDVIRVKEGDKVPADVRIFEVNEAKIEKSSLTGESEPVSLSPHPTDRNIYETQNMALFGTSVLEGTAAGLVINTGDRTVMGKIAQMTCSTKSVKTTLQREIEHFLIVVAVLSVFTCALTLLVFYFVIDKAHPGFLSTAVMLTNCIAITVAVLPDGLPISTSDFRRNPLNADWNPLSASASGIVFVTPLILCVLNFSSLCSYYQVTTILTLVGRRLHREMILVKDFSITETLGSATLIASDKTGTITMNRMTLNHLWVGCRRSSNTKCQELGHGRLARKQSLVYDESSVDYLEKIVPGCYNFDNMGKTVEDPAVAFLLQLMCMCNKASFETPSGRQAAKWRKNLEVEKIVGTPTEGALLSASQSFFDVSKFRLKVPIVDEIPFNSRRKFHLTVHKIVDDSVFHTTEFSIRQKPTEDHGDHETDRDRKSNFSYYHSESEYRIVSPDGHENLINDEDDSLLLTPRNAAGKKGGVGIVQKRDFNFLAVVKGAPEYILGMCARAVFDGREEQLKPDSISQIMKANEKLAAEGERVLAFAFKRLSSEQYPLNHVFDLRLCIATAFIPHKIYERFETSQIRKDANLSQMFIACRRPCSIFRIVSQLDAHLTLALALLWRRPYFGAGLTLAPLSLVPIMHILRAINGRRLLNDMNLQGLASQKFTHEIEEETKNFTLLGLVGIIDPPRPGVADAIKECHEAGIRVIMVTGDHPTTAVAISRMVNIITNRKVKNYDDILEFSCNSDEREFCNDIKVECSNKMLNLIYEKMRQTLGRRPERRFLKESLVIAGKDLHNLNEKQWDYVLSHREIVFARTTPQQKLQIVKESQKRGDIIAVTGSPH</sequence>
<dbReference type="PANTHER" id="PTHR43294">
    <property type="entry name" value="SODIUM/POTASSIUM-TRANSPORTING ATPASE SUBUNIT ALPHA"/>
    <property type="match status" value="1"/>
</dbReference>
<keyword evidence="2" id="KW-1003">Cell membrane</keyword>
<evidence type="ECO:0000256" key="4">
    <source>
        <dbReference type="ARBA" id="ARBA00022989"/>
    </source>
</evidence>
<evidence type="ECO:0000256" key="5">
    <source>
        <dbReference type="ARBA" id="ARBA00023136"/>
    </source>
</evidence>
<dbReference type="Gene3D" id="3.40.1110.10">
    <property type="entry name" value="Calcium-transporting ATPase, cytoplasmic domain N"/>
    <property type="match status" value="1"/>
</dbReference>
<evidence type="ECO:0000256" key="2">
    <source>
        <dbReference type="ARBA" id="ARBA00022475"/>
    </source>
</evidence>
<dbReference type="InterPro" id="IPR004014">
    <property type="entry name" value="ATPase_P-typ_cation-transptr_N"/>
</dbReference>
<accession>A0A915IQM6</accession>
<feature type="transmembrane region" description="Helical" evidence="7">
    <location>
        <begin position="613"/>
        <end position="632"/>
    </location>
</feature>
<feature type="transmembrane region" description="Helical" evidence="7">
    <location>
        <begin position="392"/>
        <end position="414"/>
    </location>
</feature>
<dbReference type="GO" id="GO:1902600">
    <property type="term" value="P:proton transmembrane transport"/>
    <property type="evidence" value="ECO:0007669"/>
    <property type="project" value="TreeGrafter"/>
</dbReference>
<dbReference type="Gene3D" id="1.20.1110.10">
    <property type="entry name" value="Calcium-transporting ATPase, transmembrane domain"/>
    <property type="match status" value="1"/>
</dbReference>
<dbReference type="SMART" id="SM00831">
    <property type="entry name" value="Cation_ATPase_N"/>
    <property type="match status" value="1"/>
</dbReference>
<dbReference type="InterPro" id="IPR023214">
    <property type="entry name" value="HAD_sf"/>
</dbReference>
<dbReference type="GO" id="GO:0019829">
    <property type="term" value="F:ATPase-coupled monoatomic cation transmembrane transporter activity"/>
    <property type="evidence" value="ECO:0007669"/>
    <property type="project" value="TreeGrafter"/>
</dbReference>
<dbReference type="Pfam" id="PF00690">
    <property type="entry name" value="Cation_ATPase_N"/>
    <property type="match status" value="1"/>
</dbReference>
<dbReference type="Proteomes" id="UP000887565">
    <property type="component" value="Unplaced"/>
</dbReference>
<reference evidence="10" key="1">
    <citation type="submission" date="2022-11" db="UniProtKB">
        <authorList>
            <consortium name="WormBaseParasite"/>
        </authorList>
    </citation>
    <scope>IDENTIFICATION</scope>
</reference>
<evidence type="ECO:0000313" key="9">
    <source>
        <dbReference type="Proteomes" id="UP000887565"/>
    </source>
</evidence>
<dbReference type="Pfam" id="PF00702">
    <property type="entry name" value="Hydrolase"/>
    <property type="match status" value="1"/>
</dbReference>
<dbReference type="PROSITE" id="PS51257">
    <property type="entry name" value="PROKAR_LIPOPROTEIN"/>
    <property type="match status" value="1"/>
</dbReference>
<dbReference type="InterPro" id="IPR023298">
    <property type="entry name" value="ATPase_P-typ_TM_dom_sf"/>
</dbReference>
<keyword evidence="4 7" id="KW-1133">Transmembrane helix</keyword>
<dbReference type="Pfam" id="PF00122">
    <property type="entry name" value="E1-E2_ATPase"/>
    <property type="match status" value="1"/>
</dbReference>
<dbReference type="InterPro" id="IPR008250">
    <property type="entry name" value="ATPase_P-typ_transduc_dom_A_sf"/>
</dbReference>
<dbReference type="PRINTS" id="PR00119">
    <property type="entry name" value="CATATPASE"/>
</dbReference>
<dbReference type="Gene3D" id="3.40.50.1000">
    <property type="entry name" value="HAD superfamily/HAD-like"/>
    <property type="match status" value="1"/>
</dbReference>
<keyword evidence="5 7" id="KW-0472">Membrane</keyword>
<dbReference type="GO" id="GO:0005886">
    <property type="term" value="C:plasma membrane"/>
    <property type="evidence" value="ECO:0007669"/>
    <property type="project" value="UniProtKB-SubCell"/>
</dbReference>
<feature type="transmembrane region" description="Helical" evidence="7">
    <location>
        <begin position="1095"/>
        <end position="1114"/>
    </location>
</feature>
<dbReference type="Pfam" id="PF13246">
    <property type="entry name" value="Cation_ATPase"/>
    <property type="match status" value="2"/>
</dbReference>
<dbReference type="PANTHER" id="PTHR43294:SF21">
    <property type="entry name" value="CATION TRANSPORTING ATPASE"/>
    <property type="match status" value="1"/>
</dbReference>
<dbReference type="GO" id="GO:0000166">
    <property type="term" value="F:nucleotide binding"/>
    <property type="evidence" value="ECO:0007669"/>
    <property type="project" value="InterPro"/>
</dbReference>
<evidence type="ECO:0000313" key="10">
    <source>
        <dbReference type="WBParaSite" id="nRc.2.0.1.t15719-RA"/>
    </source>
</evidence>
<evidence type="ECO:0000256" key="6">
    <source>
        <dbReference type="SAM" id="MobiDB-lite"/>
    </source>
</evidence>
<dbReference type="Gene3D" id="2.70.150.10">
    <property type="entry name" value="Calcium-transporting ATPase, cytoplasmic transduction domain A"/>
    <property type="match status" value="1"/>
</dbReference>
<name>A0A915IQM6_ROMCU</name>
<organism evidence="9 10">
    <name type="scientific">Romanomermis culicivorax</name>
    <name type="common">Nematode worm</name>
    <dbReference type="NCBI Taxonomy" id="13658"/>
    <lineage>
        <taxon>Eukaryota</taxon>
        <taxon>Metazoa</taxon>
        <taxon>Ecdysozoa</taxon>
        <taxon>Nematoda</taxon>
        <taxon>Enoplea</taxon>
        <taxon>Dorylaimia</taxon>
        <taxon>Mermithida</taxon>
        <taxon>Mermithoidea</taxon>
        <taxon>Mermithidae</taxon>
        <taxon>Romanomermis</taxon>
    </lineage>
</organism>
<evidence type="ECO:0000259" key="8">
    <source>
        <dbReference type="SMART" id="SM00831"/>
    </source>
</evidence>
<feature type="transmembrane region" description="Helical" evidence="7">
    <location>
        <begin position="584"/>
        <end position="607"/>
    </location>
</feature>
<feature type="transmembrane region" description="Helical" evidence="7">
    <location>
        <begin position="652"/>
        <end position="675"/>
    </location>
</feature>
<dbReference type="WBParaSite" id="nRc.2.0.1.t15719-RA">
    <property type="protein sequence ID" value="nRc.2.0.1.t15719-RA"/>
    <property type="gene ID" value="nRc.2.0.1.g15719"/>
</dbReference>
<dbReference type="SUPFAM" id="SSF81665">
    <property type="entry name" value="Calcium ATPase, transmembrane domain M"/>
    <property type="match status" value="1"/>
</dbReference>
<dbReference type="InterPro" id="IPR018303">
    <property type="entry name" value="ATPase_P-typ_P_site"/>
</dbReference>
<proteinExistence type="predicted"/>
<dbReference type="SUPFAM" id="SSF81653">
    <property type="entry name" value="Calcium ATPase, transduction domain A"/>
    <property type="match status" value="1"/>
</dbReference>
<dbReference type="InterPro" id="IPR059000">
    <property type="entry name" value="ATPase_P-type_domA"/>
</dbReference>
<evidence type="ECO:0000256" key="7">
    <source>
        <dbReference type="SAM" id="Phobius"/>
    </source>
</evidence>
<feature type="region of interest" description="Disordered" evidence="6">
    <location>
        <begin position="887"/>
        <end position="908"/>
    </location>
</feature>
<evidence type="ECO:0000256" key="3">
    <source>
        <dbReference type="ARBA" id="ARBA00022692"/>
    </source>
</evidence>
<dbReference type="SUPFAM" id="SSF56784">
    <property type="entry name" value="HAD-like"/>
    <property type="match status" value="1"/>
</dbReference>
<protein>
    <submittedName>
        <fullName evidence="10">Cation-transporting P-type ATPase N-terminal domain-containing protein</fullName>
    </submittedName>
</protein>
<comment type="subcellular location">
    <subcellularLocation>
        <location evidence="1">Cell membrane</location>
        <topology evidence="1">Multi-pass membrane protein</topology>
    </subcellularLocation>
</comment>
<keyword evidence="3 7" id="KW-0812">Transmembrane</keyword>
<feature type="compositionally biased region" description="Basic and acidic residues" evidence="6">
    <location>
        <begin position="891"/>
        <end position="907"/>
    </location>
</feature>
<dbReference type="InterPro" id="IPR036412">
    <property type="entry name" value="HAD-like_sf"/>
</dbReference>
<dbReference type="InterPro" id="IPR023299">
    <property type="entry name" value="ATPase_P-typ_cyto_dom_N"/>
</dbReference>
<keyword evidence="9" id="KW-1185">Reference proteome</keyword>
<dbReference type="SUPFAM" id="SSF81660">
    <property type="entry name" value="Metal cation-transporting ATPase, ATP-binding domain N"/>
    <property type="match status" value="2"/>
</dbReference>
<dbReference type="PROSITE" id="PS00154">
    <property type="entry name" value="ATPASE_E1_E2"/>
    <property type="match status" value="1"/>
</dbReference>
<evidence type="ECO:0000256" key="1">
    <source>
        <dbReference type="ARBA" id="ARBA00004651"/>
    </source>
</evidence>
<dbReference type="InterPro" id="IPR050510">
    <property type="entry name" value="Cation_transp_ATPase_P-type"/>
</dbReference>
<feature type="domain" description="Cation-transporting P-type ATPase N-terminal" evidence="8">
    <location>
        <begin position="338"/>
        <end position="412"/>
    </location>
</feature>